<dbReference type="InterPro" id="IPR050595">
    <property type="entry name" value="Bact_response_regulator"/>
</dbReference>
<dbReference type="SUPFAM" id="SSF52172">
    <property type="entry name" value="CheY-like"/>
    <property type="match status" value="1"/>
</dbReference>
<dbReference type="PROSITE" id="PS50110">
    <property type="entry name" value="RESPONSE_REGULATORY"/>
    <property type="match status" value="1"/>
</dbReference>
<dbReference type="AlphaFoldDB" id="A0A432W7X3"/>
<evidence type="ECO:0000259" key="3">
    <source>
        <dbReference type="PROSITE" id="PS50110"/>
    </source>
</evidence>
<keyword evidence="1 2" id="KW-0597">Phosphoprotein</keyword>
<feature type="domain" description="Response regulatory" evidence="3">
    <location>
        <begin position="4"/>
        <end position="120"/>
    </location>
</feature>
<sequence length="125" mass="13954">MALNLLLVEDKERTRVQILEILAETPYAVTQAKDGLAGLNKAKKLAFDVVIVDHKMPLMDGLALLRHLREQHSYDKTPILFMTTENVRSLEDKARKLGADAVLGKPVDKQTLLAELKSIAPRRVA</sequence>
<dbReference type="GO" id="GO:0000160">
    <property type="term" value="P:phosphorelay signal transduction system"/>
    <property type="evidence" value="ECO:0007669"/>
    <property type="project" value="InterPro"/>
</dbReference>
<feature type="modified residue" description="4-aspartylphosphate" evidence="2">
    <location>
        <position position="53"/>
    </location>
</feature>
<dbReference type="Gene3D" id="3.40.50.2300">
    <property type="match status" value="1"/>
</dbReference>
<dbReference type="RefSeq" id="WP_126803015.1">
    <property type="nucleotide sequence ID" value="NZ_PIPL01000001.1"/>
</dbReference>
<proteinExistence type="predicted"/>
<evidence type="ECO:0000313" key="4">
    <source>
        <dbReference type="EMBL" id="RUO26200.1"/>
    </source>
</evidence>
<dbReference type="PANTHER" id="PTHR44591">
    <property type="entry name" value="STRESS RESPONSE REGULATOR PROTEIN 1"/>
    <property type="match status" value="1"/>
</dbReference>
<reference evidence="4 5" key="1">
    <citation type="journal article" date="2011" name="Front. Microbiol.">
        <title>Genomic signatures of strain selection and enhancement in Bacillus atrophaeus var. globigii, a historical biowarfare simulant.</title>
        <authorList>
            <person name="Gibbons H.S."/>
            <person name="Broomall S.M."/>
            <person name="McNew L.A."/>
            <person name="Daligault H."/>
            <person name="Chapman C."/>
            <person name="Bruce D."/>
            <person name="Karavis M."/>
            <person name="Krepps M."/>
            <person name="McGregor P.A."/>
            <person name="Hong C."/>
            <person name="Park K.H."/>
            <person name="Akmal A."/>
            <person name="Feldman A."/>
            <person name="Lin J.S."/>
            <person name="Chang W.E."/>
            <person name="Higgs B.W."/>
            <person name="Demirev P."/>
            <person name="Lindquist J."/>
            <person name="Liem A."/>
            <person name="Fochler E."/>
            <person name="Read T.D."/>
            <person name="Tapia R."/>
            <person name="Johnson S."/>
            <person name="Bishop-Lilly K.A."/>
            <person name="Detter C."/>
            <person name="Han C."/>
            <person name="Sozhamannan S."/>
            <person name="Rosenzweig C.N."/>
            <person name="Skowronski E.W."/>
        </authorList>
    </citation>
    <scope>NUCLEOTIDE SEQUENCE [LARGE SCALE GENOMIC DNA]</scope>
    <source>
        <strain evidence="4 5">MLST1</strain>
    </source>
</reference>
<evidence type="ECO:0000313" key="5">
    <source>
        <dbReference type="Proteomes" id="UP000288293"/>
    </source>
</evidence>
<dbReference type="Proteomes" id="UP000288293">
    <property type="component" value="Unassembled WGS sequence"/>
</dbReference>
<dbReference type="InterPro" id="IPR001789">
    <property type="entry name" value="Sig_transdc_resp-reg_receiver"/>
</dbReference>
<evidence type="ECO:0000256" key="1">
    <source>
        <dbReference type="ARBA" id="ARBA00022553"/>
    </source>
</evidence>
<keyword evidence="5" id="KW-1185">Reference proteome</keyword>
<accession>A0A432W7X3</accession>
<gene>
    <name evidence="4" type="ORF">CWE09_05650</name>
</gene>
<dbReference type="EMBL" id="PIPL01000001">
    <property type="protein sequence ID" value="RUO26200.1"/>
    <property type="molecule type" value="Genomic_DNA"/>
</dbReference>
<organism evidence="4 5">
    <name type="scientific">Aliidiomarina minuta</name>
    <dbReference type="NCBI Taxonomy" id="880057"/>
    <lineage>
        <taxon>Bacteria</taxon>
        <taxon>Pseudomonadati</taxon>
        <taxon>Pseudomonadota</taxon>
        <taxon>Gammaproteobacteria</taxon>
        <taxon>Alteromonadales</taxon>
        <taxon>Idiomarinaceae</taxon>
        <taxon>Aliidiomarina</taxon>
    </lineage>
</organism>
<dbReference type="InterPro" id="IPR011006">
    <property type="entry name" value="CheY-like_superfamily"/>
</dbReference>
<dbReference type="SMART" id="SM00448">
    <property type="entry name" value="REC"/>
    <property type="match status" value="1"/>
</dbReference>
<dbReference type="Pfam" id="PF00072">
    <property type="entry name" value="Response_reg"/>
    <property type="match status" value="1"/>
</dbReference>
<comment type="caution">
    <text evidence="4">The sequence shown here is derived from an EMBL/GenBank/DDBJ whole genome shotgun (WGS) entry which is preliminary data.</text>
</comment>
<protein>
    <submittedName>
        <fullName evidence="4">Two-component system response regulator</fullName>
    </submittedName>
</protein>
<evidence type="ECO:0000256" key="2">
    <source>
        <dbReference type="PROSITE-ProRule" id="PRU00169"/>
    </source>
</evidence>
<dbReference type="OrthoDB" id="9800897at2"/>
<name>A0A432W7X3_9GAMM</name>
<dbReference type="PANTHER" id="PTHR44591:SF3">
    <property type="entry name" value="RESPONSE REGULATORY DOMAIN-CONTAINING PROTEIN"/>
    <property type="match status" value="1"/>
</dbReference>